<evidence type="ECO:0000313" key="1">
    <source>
        <dbReference type="EMBL" id="PJJ79509.1"/>
    </source>
</evidence>
<reference evidence="1 2" key="1">
    <citation type="submission" date="2017-11" db="EMBL/GenBank/DDBJ databases">
        <title>Genomic Encyclopedia of Archaeal and Bacterial Type Strains, Phase II (KMG-II): From Individual Species to Whole Genera.</title>
        <authorList>
            <person name="Goeker M."/>
        </authorList>
    </citation>
    <scope>NUCLEOTIDE SEQUENCE [LARGE SCALE GENOMIC DNA]</scope>
    <source>
        <strain evidence="1 2">DSM 28175</strain>
    </source>
</reference>
<dbReference type="SUPFAM" id="SSF49265">
    <property type="entry name" value="Fibronectin type III"/>
    <property type="match status" value="1"/>
</dbReference>
<organism evidence="1 2">
    <name type="scientific">Mucilaginibacter auburnensis</name>
    <dbReference type="NCBI Taxonomy" id="1457233"/>
    <lineage>
        <taxon>Bacteria</taxon>
        <taxon>Pseudomonadati</taxon>
        <taxon>Bacteroidota</taxon>
        <taxon>Sphingobacteriia</taxon>
        <taxon>Sphingobacteriales</taxon>
        <taxon>Sphingobacteriaceae</taxon>
        <taxon>Mucilaginibacter</taxon>
    </lineage>
</organism>
<name>A0A2H9VME8_9SPHI</name>
<dbReference type="OrthoDB" id="733944at2"/>
<dbReference type="InterPro" id="IPR036116">
    <property type="entry name" value="FN3_sf"/>
</dbReference>
<dbReference type="Proteomes" id="UP000242687">
    <property type="component" value="Unassembled WGS sequence"/>
</dbReference>
<dbReference type="AlphaFoldDB" id="A0A2H9VME8"/>
<sequence length="617" mass="66474">MANITITKGSGFFNIYNTYTGQETTTGDYPLNCARFIYYTNTVVIKNIYTDADIVPELAYTAYINGSTGQNFVNAAAFKSYVQQAAFASPCCEKTLSAPILTAGTTGTSNIPLTLSAVPHATQYIIQRANDSNFTSGLTQVYAGSATTFNDTGLPANSTFYYRTQASAQGDGYLNSEWSNAVAATTQESYSHIYNVGAGSGNLTIDGNSATYMDNALIVIAPGVYGTINIQNLNPATRITIRNGNGVVAMDGGNYPGGTTNIYAGLNYSNCSNLLISGSGSADAFGFYIHDNSYRPTSISGTNKNVTLQCFSYKNIGDYPIIIYGSSAVWNGTDASIKNMGLKFLNNQFDNCNGTIQLGGQVTTTQVTDLTKNIEFGFNNWMNCDSGNLVFAGATDAMKIHDNTFNNINATNNNDNGFFLLIGNANYYRNYANSYQGHAIRLWSISFGSTPAECLIYDNINIGSRKYSPFEWQSTEGLNVPAAPNTTYVNIKICNNTAGDLNYEHNSSFGACLVDNYAMPAGSTQEVYNNMLYNTFTSTGINHRIFQFSDSALEAQAVANKNIYYADEVAAGFDEVTLMLSNASPAKNAGLSGHLIDPLDYHKLPFNPASPSIGAVQ</sequence>
<dbReference type="EMBL" id="PGFJ01000002">
    <property type="protein sequence ID" value="PJJ79509.1"/>
    <property type="molecule type" value="Genomic_DNA"/>
</dbReference>
<dbReference type="Gene3D" id="2.60.40.10">
    <property type="entry name" value="Immunoglobulins"/>
    <property type="match status" value="1"/>
</dbReference>
<gene>
    <name evidence="1" type="ORF">CLV57_2643</name>
</gene>
<proteinExistence type="predicted"/>
<protein>
    <submittedName>
        <fullName evidence="1">Uncharacterized protein</fullName>
    </submittedName>
</protein>
<dbReference type="RefSeq" id="WP_100341843.1">
    <property type="nucleotide sequence ID" value="NZ_PGFJ01000002.1"/>
</dbReference>
<comment type="caution">
    <text evidence="1">The sequence shown here is derived from an EMBL/GenBank/DDBJ whole genome shotgun (WGS) entry which is preliminary data.</text>
</comment>
<accession>A0A2H9VME8</accession>
<evidence type="ECO:0000313" key="2">
    <source>
        <dbReference type="Proteomes" id="UP000242687"/>
    </source>
</evidence>
<dbReference type="InterPro" id="IPR013783">
    <property type="entry name" value="Ig-like_fold"/>
</dbReference>
<keyword evidence="2" id="KW-1185">Reference proteome</keyword>